<evidence type="ECO:0000313" key="1">
    <source>
        <dbReference type="EMBL" id="KRT14979.1"/>
    </source>
</evidence>
<organism evidence="1 2">
    <name type="scientific">Pedobacter ginsenosidimutans</name>
    <dbReference type="NCBI Taxonomy" id="687842"/>
    <lineage>
        <taxon>Bacteria</taxon>
        <taxon>Pseudomonadati</taxon>
        <taxon>Bacteroidota</taxon>
        <taxon>Sphingobacteriia</taxon>
        <taxon>Sphingobacteriales</taxon>
        <taxon>Sphingobacteriaceae</taxon>
        <taxon>Pedobacter</taxon>
    </lineage>
</organism>
<accession>A0A0T5VM63</accession>
<dbReference type="Proteomes" id="UP000051950">
    <property type="component" value="Unassembled WGS sequence"/>
</dbReference>
<sequence length="79" mass="9056">MNKNQLYKASKKQIVKVVKNSNKKLIKSAENRAKTTKKKTKIYVKNRHQMQGISCSDFMQCCVTKPQVKQDGLSKLSQP</sequence>
<proteinExistence type="predicted"/>
<dbReference type="EMBL" id="LMZQ01000013">
    <property type="protein sequence ID" value="KRT14979.1"/>
    <property type="molecule type" value="Genomic_DNA"/>
</dbReference>
<keyword evidence="2" id="KW-1185">Reference proteome</keyword>
<protein>
    <submittedName>
        <fullName evidence="1">Uncharacterized protein</fullName>
    </submittedName>
</protein>
<dbReference type="AlphaFoldDB" id="A0A0T5VM63"/>
<gene>
    <name evidence="1" type="ORF">ASU31_16830</name>
</gene>
<evidence type="ECO:0000313" key="2">
    <source>
        <dbReference type="Proteomes" id="UP000051950"/>
    </source>
</evidence>
<dbReference type="RefSeq" id="WP_057933436.1">
    <property type="nucleotide sequence ID" value="NZ_LMZQ01000013.1"/>
</dbReference>
<comment type="caution">
    <text evidence="1">The sequence shown here is derived from an EMBL/GenBank/DDBJ whole genome shotgun (WGS) entry which is preliminary data.</text>
</comment>
<name>A0A0T5VM63_9SPHI</name>
<reference evidence="1 2" key="1">
    <citation type="submission" date="2015-11" db="EMBL/GenBank/DDBJ databases">
        <title>Sequence of Pedobacter ginsenosidimutans.</title>
        <authorList>
            <person name="Carson E."/>
            <person name="Keyser V."/>
            <person name="Newman J."/>
            <person name="Miller J."/>
        </authorList>
    </citation>
    <scope>NUCLEOTIDE SEQUENCE [LARGE SCALE GENOMIC DNA]</scope>
    <source>
        <strain evidence="1 2">KACC 14530</strain>
    </source>
</reference>